<organism evidence="3 4">
    <name type="scientific">Monilinia fructigena</name>
    <dbReference type="NCBI Taxonomy" id="38457"/>
    <lineage>
        <taxon>Eukaryota</taxon>
        <taxon>Fungi</taxon>
        <taxon>Dikarya</taxon>
        <taxon>Ascomycota</taxon>
        <taxon>Pezizomycotina</taxon>
        <taxon>Leotiomycetes</taxon>
        <taxon>Helotiales</taxon>
        <taxon>Sclerotiniaceae</taxon>
        <taxon>Monilinia</taxon>
    </lineage>
</organism>
<dbReference type="SUPFAM" id="SSF52540">
    <property type="entry name" value="P-loop containing nucleoside triphosphate hydrolases"/>
    <property type="match status" value="1"/>
</dbReference>
<dbReference type="Proteomes" id="UP000249056">
    <property type="component" value="Unassembled WGS sequence"/>
</dbReference>
<reference evidence="3 4" key="1">
    <citation type="submission" date="2018-06" db="EMBL/GenBank/DDBJ databases">
        <title>Genome Sequence of the Brown Rot Fungal Pathogen Monilinia fructigena.</title>
        <authorList>
            <person name="Landi L."/>
            <person name="De Miccolis Angelini R.M."/>
            <person name="Pollastro S."/>
            <person name="Abate D."/>
            <person name="Faretra F."/>
            <person name="Romanazzi G."/>
        </authorList>
    </citation>
    <scope>NUCLEOTIDE SEQUENCE [LARGE SCALE GENOMIC DNA]</scope>
    <source>
        <strain evidence="3 4">Mfrg269</strain>
    </source>
</reference>
<dbReference type="Pfam" id="PF00004">
    <property type="entry name" value="AAA"/>
    <property type="match status" value="1"/>
</dbReference>
<dbReference type="InterPro" id="IPR054289">
    <property type="entry name" value="DUF7025"/>
</dbReference>
<accession>A0A395IL52</accession>
<evidence type="ECO:0000256" key="1">
    <source>
        <dbReference type="SAM" id="MobiDB-lite"/>
    </source>
</evidence>
<comment type="caution">
    <text evidence="3">The sequence shown here is derived from an EMBL/GenBank/DDBJ whole genome shotgun (WGS) entry which is preliminary data.</text>
</comment>
<evidence type="ECO:0000259" key="2">
    <source>
        <dbReference type="SMART" id="SM00382"/>
    </source>
</evidence>
<dbReference type="EMBL" id="QKRW01000039">
    <property type="protein sequence ID" value="RAL60584.1"/>
    <property type="molecule type" value="Genomic_DNA"/>
</dbReference>
<feature type="compositionally biased region" description="Low complexity" evidence="1">
    <location>
        <begin position="504"/>
        <end position="515"/>
    </location>
</feature>
<feature type="region of interest" description="Disordered" evidence="1">
    <location>
        <begin position="489"/>
        <end position="533"/>
    </location>
</feature>
<sequence>MLTDEDMKCPEILYKVQYKDMGGEIKGTKELAAPYKLKKTTYRDSEKPILEVLYSVTIWFPTIYSKKRGKKDKDDNNAVSPVQENETISMTIHGEKEAHHSFPTHHEGLENLMKNSFSLPKGTSDYKENCDDAEASHHINVLQKYLEDSFEDKLKFEDDRHARANPVATFDMLWMLFKPGMDVYAQFDEQRAGFVYFDGRFVGRRSHEVTIAPFEGEREITSLKVIPAHYIDRNPVISPRKQLEDRGEKFYSMLMGRQMDYRGFSMPVEQKPKRFHEGRVVVDQSAFYTYADWHETQKHPPPVLGIDDDESGIFTSYALVVSWALISSLKMASSRRGLLSTPKFHTSAIENLVLPNEKQELIKALVHKYTSSKKSWQERDDVVRRPYPQQRRRSNLLLHGPPGAGKTYTAECVAEFTSRPLLSLTCGDIGTDEVKVEESLSSWFKLAEIWGAVMLIDEADVYLERREVSELTRMARLCILTRDGILPRHPLPHHQPRVGHFDPASSAASTSTSATDPRRSGPQKNLAPILPQT</sequence>
<feature type="domain" description="AAA+ ATPase" evidence="2">
    <location>
        <begin position="392"/>
        <end position="521"/>
    </location>
</feature>
<dbReference type="AlphaFoldDB" id="A0A395IL52"/>
<dbReference type="PANTHER" id="PTHR46411:SF4">
    <property type="entry name" value="AAA+ ATPASE DOMAIN-CONTAINING PROTEIN"/>
    <property type="match status" value="1"/>
</dbReference>
<dbReference type="GO" id="GO:0005524">
    <property type="term" value="F:ATP binding"/>
    <property type="evidence" value="ECO:0007669"/>
    <property type="project" value="InterPro"/>
</dbReference>
<dbReference type="GO" id="GO:0016887">
    <property type="term" value="F:ATP hydrolysis activity"/>
    <property type="evidence" value="ECO:0007669"/>
    <property type="project" value="InterPro"/>
</dbReference>
<proteinExistence type="predicted"/>
<name>A0A395IL52_9HELO</name>
<protein>
    <recommendedName>
        <fullName evidence="2">AAA+ ATPase domain-containing protein</fullName>
    </recommendedName>
</protein>
<evidence type="ECO:0000313" key="3">
    <source>
        <dbReference type="EMBL" id="RAL60584.1"/>
    </source>
</evidence>
<dbReference type="Pfam" id="PF22942">
    <property type="entry name" value="DUF7025"/>
    <property type="match status" value="1"/>
</dbReference>
<gene>
    <name evidence="3" type="ORF">DID88_009779</name>
</gene>
<dbReference type="InterPro" id="IPR027417">
    <property type="entry name" value="P-loop_NTPase"/>
</dbReference>
<dbReference type="InterPro" id="IPR003593">
    <property type="entry name" value="AAA+_ATPase"/>
</dbReference>
<keyword evidence="4" id="KW-1185">Reference proteome</keyword>
<dbReference type="InterPro" id="IPR003959">
    <property type="entry name" value="ATPase_AAA_core"/>
</dbReference>
<evidence type="ECO:0000313" key="4">
    <source>
        <dbReference type="Proteomes" id="UP000249056"/>
    </source>
</evidence>
<dbReference type="SMART" id="SM00382">
    <property type="entry name" value="AAA"/>
    <property type="match status" value="1"/>
</dbReference>
<dbReference type="PANTHER" id="PTHR46411">
    <property type="entry name" value="FAMILY ATPASE, PUTATIVE-RELATED"/>
    <property type="match status" value="1"/>
</dbReference>
<dbReference type="Gene3D" id="3.40.50.300">
    <property type="entry name" value="P-loop containing nucleotide triphosphate hydrolases"/>
    <property type="match status" value="1"/>
</dbReference>
<dbReference type="OrthoDB" id="10042665at2759"/>